<evidence type="ECO:0000256" key="1">
    <source>
        <dbReference type="SAM" id="MobiDB-lite"/>
    </source>
</evidence>
<keyword evidence="3" id="KW-1185">Reference proteome</keyword>
<accession>A0A834W4G5</accession>
<dbReference type="EMBL" id="JAAIUW010000011">
    <property type="protein sequence ID" value="KAF7809062.1"/>
    <property type="molecule type" value="Genomic_DNA"/>
</dbReference>
<protein>
    <submittedName>
        <fullName evidence="2">Uncharacterized protein</fullName>
    </submittedName>
</protein>
<dbReference type="Proteomes" id="UP000634136">
    <property type="component" value="Unassembled WGS sequence"/>
</dbReference>
<name>A0A834W4G5_9FABA</name>
<evidence type="ECO:0000313" key="3">
    <source>
        <dbReference type="Proteomes" id="UP000634136"/>
    </source>
</evidence>
<feature type="region of interest" description="Disordered" evidence="1">
    <location>
        <begin position="99"/>
        <end position="186"/>
    </location>
</feature>
<evidence type="ECO:0000313" key="2">
    <source>
        <dbReference type="EMBL" id="KAF7809062.1"/>
    </source>
</evidence>
<sequence>MSAAAAAVVVEIILGLVDVLPDALLLEFSVLTRRLQKIAGGVSDLGFVDFVRFVAEGGLGRLSHQLGAGEKLGAGAVTVGMAVVVGVVEEREMWHTDIGSLEPTSSNPQPHHATPQAWADPHRVPPPPVSSARVGPGRRTGGDNPRPCPRNSPCPYRQVCRTHERRLEDRRRHRPPCSCPPSRLGG</sequence>
<feature type="compositionally biased region" description="Basic and acidic residues" evidence="1">
    <location>
        <begin position="161"/>
        <end position="170"/>
    </location>
</feature>
<comment type="caution">
    <text evidence="2">The sequence shown here is derived from an EMBL/GenBank/DDBJ whole genome shotgun (WGS) entry which is preliminary data.</text>
</comment>
<organism evidence="2 3">
    <name type="scientific">Senna tora</name>
    <dbReference type="NCBI Taxonomy" id="362788"/>
    <lineage>
        <taxon>Eukaryota</taxon>
        <taxon>Viridiplantae</taxon>
        <taxon>Streptophyta</taxon>
        <taxon>Embryophyta</taxon>
        <taxon>Tracheophyta</taxon>
        <taxon>Spermatophyta</taxon>
        <taxon>Magnoliopsida</taxon>
        <taxon>eudicotyledons</taxon>
        <taxon>Gunneridae</taxon>
        <taxon>Pentapetalae</taxon>
        <taxon>rosids</taxon>
        <taxon>fabids</taxon>
        <taxon>Fabales</taxon>
        <taxon>Fabaceae</taxon>
        <taxon>Caesalpinioideae</taxon>
        <taxon>Cassia clade</taxon>
        <taxon>Senna</taxon>
    </lineage>
</organism>
<proteinExistence type="predicted"/>
<gene>
    <name evidence="2" type="ORF">G2W53_035805</name>
</gene>
<reference evidence="2" key="1">
    <citation type="submission" date="2020-09" db="EMBL/GenBank/DDBJ databases">
        <title>Genome-Enabled Discovery of Anthraquinone Biosynthesis in Senna tora.</title>
        <authorList>
            <person name="Kang S.-H."/>
            <person name="Pandey R.P."/>
            <person name="Lee C.-M."/>
            <person name="Sim J.-S."/>
            <person name="Jeong J.-T."/>
            <person name="Choi B.-S."/>
            <person name="Jung M."/>
            <person name="Ginzburg D."/>
            <person name="Zhao K."/>
            <person name="Won S.Y."/>
            <person name="Oh T.-J."/>
            <person name="Yu Y."/>
            <person name="Kim N.-H."/>
            <person name="Lee O.R."/>
            <person name="Lee T.-H."/>
            <person name="Bashyal P."/>
            <person name="Kim T.-S."/>
            <person name="Lee W.-H."/>
            <person name="Kawkins C."/>
            <person name="Kim C.-K."/>
            <person name="Kim J.S."/>
            <person name="Ahn B.O."/>
            <person name="Rhee S.Y."/>
            <person name="Sohng J.K."/>
        </authorList>
    </citation>
    <scope>NUCLEOTIDE SEQUENCE</scope>
    <source>
        <tissue evidence="2">Leaf</tissue>
    </source>
</reference>
<dbReference type="AlphaFoldDB" id="A0A834W4G5"/>